<dbReference type="Gene3D" id="3.40.140.10">
    <property type="entry name" value="Cytidine Deaminase, domain 2"/>
    <property type="match status" value="1"/>
</dbReference>
<keyword evidence="5" id="KW-0482">Metalloprotease</keyword>
<proteinExistence type="predicted"/>
<dbReference type="GO" id="GO:0046872">
    <property type="term" value="F:metal ion binding"/>
    <property type="evidence" value="ECO:0007669"/>
    <property type="project" value="UniProtKB-KW"/>
</dbReference>
<keyword evidence="8" id="KW-1185">Reference proteome</keyword>
<dbReference type="InterPro" id="IPR037518">
    <property type="entry name" value="MPN"/>
</dbReference>
<dbReference type="Proteomes" id="UP000305848">
    <property type="component" value="Unassembled WGS sequence"/>
</dbReference>
<dbReference type="PROSITE" id="PS01302">
    <property type="entry name" value="UPF0758"/>
    <property type="match status" value="1"/>
</dbReference>
<feature type="domain" description="MPN" evidence="6">
    <location>
        <begin position="31"/>
        <end position="156"/>
    </location>
</feature>
<name>A0A4U3KVA8_9BACT</name>
<dbReference type="InterPro" id="IPR020891">
    <property type="entry name" value="UPF0758_CS"/>
</dbReference>
<dbReference type="PROSITE" id="PS50249">
    <property type="entry name" value="MPN"/>
    <property type="match status" value="1"/>
</dbReference>
<dbReference type="PANTHER" id="PTHR30471:SF3">
    <property type="entry name" value="UPF0758 PROTEIN YEES-RELATED"/>
    <property type="match status" value="1"/>
</dbReference>
<keyword evidence="3" id="KW-0378">Hydrolase</keyword>
<evidence type="ECO:0000256" key="3">
    <source>
        <dbReference type="ARBA" id="ARBA00022801"/>
    </source>
</evidence>
<evidence type="ECO:0000256" key="5">
    <source>
        <dbReference type="ARBA" id="ARBA00023049"/>
    </source>
</evidence>
<gene>
    <name evidence="7" type="ORF">FC093_17415</name>
</gene>
<comment type="caution">
    <text evidence="7">The sequence shown here is derived from an EMBL/GenBank/DDBJ whole genome shotgun (WGS) entry which is preliminary data.</text>
</comment>
<evidence type="ECO:0000256" key="1">
    <source>
        <dbReference type="ARBA" id="ARBA00022670"/>
    </source>
</evidence>
<evidence type="ECO:0000256" key="2">
    <source>
        <dbReference type="ARBA" id="ARBA00022723"/>
    </source>
</evidence>
<dbReference type="OrthoDB" id="9804482at2"/>
<evidence type="ECO:0000259" key="6">
    <source>
        <dbReference type="PROSITE" id="PS50249"/>
    </source>
</evidence>
<dbReference type="CDD" id="cd08071">
    <property type="entry name" value="MPN_DUF2466"/>
    <property type="match status" value="1"/>
</dbReference>
<dbReference type="InterPro" id="IPR025657">
    <property type="entry name" value="RadC_JAB"/>
</dbReference>
<evidence type="ECO:0000256" key="4">
    <source>
        <dbReference type="ARBA" id="ARBA00022833"/>
    </source>
</evidence>
<dbReference type="EMBL" id="SZQL01000015">
    <property type="protein sequence ID" value="TKK66421.1"/>
    <property type="molecule type" value="Genomic_DNA"/>
</dbReference>
<evidence type="ECO:0000313" key="8">
    <source>
        <dbReference type="Proteomes" id="UP000305848"/>
    </source>
</evidence>
<sequence length="156" mass="17511">MEGLCTAQEGMQVSEVELVYKTKIKATERLQVSTSKEVYELLKRHWDENKIEFVEQFKILLLNRANKVLGIYEISTGGLVGTVADPKLIFIAALKVAASHIILAHNHPSGNLNPSIQDKQLTQKIKEGGKLLEIVVMDHLIISKDGYYSFADEGWM</sequence>
<keyword evidence="1" id="KW-0645">Protease</keyword>
<keyword evidence="2" id="KW-0479">Metal-binding</keyword>
<reference evidence="7 8" key="1">
    <citation type="submission" date="2019-05" db="EMBL/GenBank/DDBJ databases">
        <title>Panacibacter sp. strain 17mud1-8 Genome sequencing and assembly.</title>
        <authorList>
            <person name="Chhetri G."/>
        </authorList>
    </citation>
    <scope>NUCLEOTIDE SEQUENCE [LARGE SCALE GENOMIC DNA]</scope>
    <source>
        <strain evidence="7 8">17mud1-8</strain>
    </source>
</reference>
<protein>
    <submittedName>
        <fullName evidence="7">DNA repair protein</fullName>
    </submittedName>
</protein>
<organism evidence="7 8">
    <name type="scientific">Ilyomonas limi</name>
    <dbReference type="NCBI Taxonomy" id="2575867"/>
    <lineage>
        <taxon>Bacteria</taxon>
        <taxon>Pseudomonadati</taxon>
        <taxon>Bacteroidota</taxon>
        <taxon>Chitinophagia</taxon>
        <taxon>Chitinophagales</taxon>
        <taxon>Chitinophagaceae</taxon>
        <taxon>Ilyomonas</taxon>
    </lineage>
</organism>
<dbReference type="AlphaFoldDB" id="A0A4U3KVA8"/>
<dbReference type="GO" id="GO:0008237">
    <property type="term" value="F:metallopeptidase activity"/>
    <property type="evidence" value="ECO:0007669"/>
    <property type="project" value="UniProtKB-KW"/>
</dbReference>
<accession>A0A4U3KVA8</accession>
<dbReference type="PANTHER" id="PTHR30471">
    <property type="entry name" value="DNA REPAIR PROTEIN RADC"/>
    <property type="match status" value="1"/>
</dbReference>
<evidence type="ECO:0000313" key="7">
    <source>
        <dbReference type="EMBL" id="TKK66421.1"/>
    </source>
</evidence>
<dbReference type="InterPro" id="IPR001405">
    <property type="entry name" value="UPF0758"/>
</dbReference>
<dbReference type="Pfam" id="PF04002">
    <property type="entry name" value="RadC"/>
    <property type="match status" value="1"/>
</dbReference>
<keyword evidence="4" id="KW-0862">Zinc</keyword>
<dbReference type="GO" id="GO:0006508">
    <property type="term" value="P:proteolysis"/>
    <property type="evidence" value="ECO:0007669"/>
    <property type="project" value="UniProtKB-KW"/>
</dbReference>